<feature type="transmembrane region" description="Helical" evidence="12">
    <location>
        <begin position="332"/>
        <end position="357"/>
    </location>
</feature>
<keyword evidence="5 12" id="KW-0813">Transport</keyword>
<dbReference type="CDD" id="cd06261">
    <property type="entry name" value="TM_PBP2"/>
    <property type="match status" value="1"/>
</dbReference>
<dbReference type="GO" id="GO:0006865">
    <property type="term" value="P:amino acid transport"/>
    <property type="evidence" value="ECO:0007669"/>
    <property type="project" value="UniProtKB-KW"/>
</dbReference>
<evidence type="ECO:0000256" key="6">
    <source>
        <dbReference type="ARBA" id="ARBA00022475"/>
    </source>
</evidence>
<dbReference type="SUPFAM" id="SSF161098">
    <property type="entry name" value="MetI-like"/>
    <property type="match status" value="1"/>
</dbReference>
<evidence type="ECO:0000256" key="7">
    <source>
        <dbReference type="ARBA" id="ARBA00022692"/>
    </source>
</evidence>
<dbReference type="EMBL" id="CP022098">
    <property type="protein sequence ID" value="ATB35366.1"/>
    <property type="molecule type" value="Genomic_DNA"/>
</dbReference>
<evidence type="ECO:0000256" key="9">
    <source>
        <dbReference type="ARBA" id="ARBA00022970"/>
    </source>
</evidence>
<feature type="transmembrane region" description="Helical" evidence="12">
    <location>
        <begin position="293"/>
        <end position="320"/>
    </location>
</feature>
<dbReference type="PANTHER" id="PTHR30614:SF20">
    <property type="entry name" value="GLUTAMINE TRANSPORT SYSTEM PERMEASE PROTEIN GLNP"/>
    <property type="match status" value="1"/>
</dbReference>
<dbReference type="InterPro" id="IPR000515">
    <property type="entry name" value="MetI-like"/>
</dbReference>
<keyword evidence="9" id="KW-0029">Amino-acid transport</keyword>
<feature type="transmembrane region" description="Helical" evidence="12">
    <location>
        <begin position="465"/>
        <end position="486"/>
    </location>
</feature>
<feature type="domain" description="ABC transmembrane type-1" evidence="13">
    <location>
        <begin position="298"/>
        <end position="486"/>
    </location>
</feature>
<evidence type="ECO:0000256" key="3">
    <source>
        <dbReference type="ARBA" id="ARBA00010072"/>
    </source>
</evidence>
<keyword evidence="7 12" id="KW-0812">Transmembrane</keyword>
<dbReference type="Gene3D" id="3.40.190.10">
    <property type="entry name" value="Periplasmic binding protein-like II"/>
    <property type="match status" value="2"/>
</dbReference>
<dbReference type="Proteomes" id="UP000217257">
    <property type="component" value="Chromosome"/>
</dbReference>
<evidence type="ECO:0000256" key="5">
    <source>
        <dbReference type="ARBA" id="ARBA00022448"/>
    </source>
</evidence>
<comment type="function">
    <text evidence="1">Part of the binding-protein-dependent transport system for glutamine; probably responsible for the translocation of the substrate across the membrane.</text>
</comment>
<evidence type="ECO:0000256" key="1">
    <source>
        <dbReference type="ARBA" id="ARBA00003159"/>
    </source>
</evidence>
<evidence type="ECO:0000256" key="4">
    <source>
        <dbReference type="ARBA" id="ARBA00010333"/>
    </source>
</evidence>
<evidence type="ECO:0000313" key="15">
    <source>
        <dbReference type="Proteomes" id="UP000217257"/>
    </source>
</evidence>
<dbReference type="CDD" id="cd13530">
    <property type="entry name" value="PBP2_peptides_like"/>
    <property type="match status" value="1"/>
</dbReference>
<evidence type="ECO:0000256" key="11">
    <source>
        <dbReference type="ARBA" id="ARBA00023136"/>
    </source>
</evidence>
<comment type="similarity">
    <text evidence="3">Belongs to the binding-protein-dependent transport system permease family. HisMQ subfamily.</text>
</comment>
<evidence type="ECO:0000256" key="8">
    <source>
        <dbReference type="ARBA" id="ARBA00022729"/>
    </source>
</evidence>
<keyword evidence="11 12" id="KW-0472">Membrane</keyword>
<keyword evidence="10 12" id="KW-1133">Transmembrane helix</keyword>
<dbReference type="SMART" id="SM00062">
    <property type="entry name" value="PBPb"/>
    <property type="match status" value="1"/>
</dbReference>
<evidence type="ECO:0000313" key="14">
    <source>
        <dbReference type="EMBL" id="ATB35366.1"/>
    </source>
</evidence>
<dbReference type="Pfam" id="PF00528">
    <property type="entry name" value="BPD_transp_1"/>
    <property type="match status" value="1"/>
</dbReference>
<dbReference type="RefSeq" id="WP_095984006.1">
    <property type="nucleotide sequence ID" value="NZ_CP022098.1"/>
</dbReference>
<dbReference type="KEGG" id="cfus:CYFUS_000779"/>
<sequence length="502" mass="54629">MLAWPDAALATPRGLEAVKARGELLWGADAQGGAPYVFADPRDPNHLIGFEVDLAEALAAKLGVRARLVLGPWDSLLELLARGDFDVALNGLEATEEKKRVCLLTRPYYVAAERLTVRRGDPRAPHSLAELEGRVVGTLPGSLAERILVREGAQVKTYEGGQDDVYRDLLLGRTDGVLLDEPITQYYGAVEPELDVVPGGFGEVRYAAAVRLGEEALRDALDTALEELAREGTLRALYERWGLWNAETAALLGDPDPTPRDVPERYTAWRAAVGKLPPFWERVRERYPAALALFLRGALMTLAVSLMAMAVAMAVGLGLAVARVFGPWPLRALALVFIEGVRGTPLLVQLSLVYFGLPQLGVRLAPFTAGVLTLGLNYAAAEAENYRAGLSSVPAGQYEAAHVLGMSRWQTLRYVVFPQALRISLPPMTNDFIALLKDSSLVSVVTLTELTRTYLNLANATRDHLGLGLVVALLYLLLGLPFAHLARRVEARLGQHLEEAPR</sequence>
<keyword evidence="6" id="KW-1003">Cell membrane</keyword>
<proteinExistence type="inferred from homology"/>
<dbReference type="InterPro" id="IPR018313">
    <property type="entry name" value="SBP_3_CS"/>
</dbReference>
<dbReference type="Pfam" id="PF00497">
    <property type="entry name" value="SBP_bac_3"/>
    <property type="match status" value="1"/>
</dbReference>
<dbReference type="PROSITE" id="PS50928">
    <property type="entry name" value="ABC_TM1"/>
    <property type="match status" value="1"/>
</dbReference>
<reference evidence="14 15" key="1">
    <citation type="submission" date="2017-06" db="EMBL/GenBank/DDBJ databases">
        <title>Sequencing and comparative analysis of myxobacterial genomes.</title>
        <authorList>
            <person name="Rupp O."/>
            <person name="Goesmann A."/>
            <person name="Sogaard-Andersen L."/>
        </authorList>
    </citation>
    <scope>NUCLEOTIDE SEQUENCE [LARGE SCALE GENOMIC DNA]</scope>
    <source>
        <strain evidence="14 15">DSM 52655</strain>
    </source>
</reference>
<evidence type="ECO:0000256" key="12">
    <source>
        <dbReference type="RuleBase" id="RU363032"/>
    </source>
</evidence>
<dbReference type="GO" id="GO:0043190">
    <property type="term" value="C:ATP-binding cassette (ABC) transporter complex"/>
    <property type="evidence" value="ECO:0007669"/>
    <property type="project" value="InterPro"/>
</dbReference>
<protein>
    <recommendedName>
        <fullName evidence="13">ABC transmembrane type-1 domain-containing protein</fullName>
    </recommendedName>
</protein>
<dbReference type="InterPro" id="IPR001638">
    <property type="entry name" value="Solute-binding_3/MltF_N"/>
</dbReference>
<evidence type="ECO:0000256" key="10">
    <source>
        <dbReference type="ARBA" id="ARBA00022989"/>
    </source>
</evidence>
<comment type="subcellular location">
    <subcellularLocation>
        <location evidence="2">Cell inner membrane</location>
        <topology evidence="2">Multi-pass membrane protein</topology>
    </subcellularLocation>
    <subcellularLocation>
        <location evidence="12">Cell membrane</location>
        <topology evidence="12">Multi-pass membrane protein</topology>
    </subcellularLocation>
</comment>
<dbReference type="PROSITE" id="PS01039">
    <property type="entry name" value="SBP_BACTERIAL_3"/>
    <property type="match status" value="1"/>
</dbReference>
<dbReference type="NCBIfam" id="TIGR01726">
    <property type="entry name" value="HEQRo_perm_3TM"/>
    <property type="match status" value="1"/>
</dbReference>
<evidence type="ECO:0000259" key="13">
    <source>
        <dbReference type="PROSITE" id="PS50928"/>
    </source>
</evidence>
<keyword evidence="8" id="KW-0732">Signal</keyword>
<accession>A0A250IWU0</accession>
<dbReference type="GO" id="GO:0022857">
    <property type="term" value="F:transmembrane transporter activity"/>
    <property type="evidence" value="ECO:0007669"/>
    <property type="project" value="InterPro"/>
</dbReference>
<dbReference type="InterPro" id="IPR010065">
    <property type="entry name" value="AA_ABC_transptr_permease_3TM"/>
</dbReference>
<dbReference type="AlphaFoldDB" id="A0A250IWU0"/>
<dbReference type="Gene3D" id="1.10.3720.10">
    <property type="entry name" value="MetI-like"/>
    <property type="match status" value="1"/>
</dbReference>
<dbReference type="InterPro" id="IPR035906">
    <property type="entry name" value="MetI-like_sf"/>
</dbReference>
<dbReference type="InterPro" id="IPR043429">
    <property type="entry name" value="ArtM/GltK/GlnP/TcyL/YhdX-like"/>
</dbReference>
<name>A0A250IWU0_9BACT</name>
<dbReference type="PANTHER" id="PTHR30614">
    <property type="entry name" value="MEMBRANE COMPONENT OF AMINO ACID ABC TRANSPORTER"/>
    <property type="match status" value="1"/>
</dbReference>
<organism evidence="14 15">
    <name type="scientific">Cystobacter fuscus</name>
    <dbReference type="NCBI Taxonomy" id="43"/>
    <lineage>
        <taxon>Bacteria</taxon>
        <taxon>Pseudomonadati</taxon>
        <taxon>Myxococcota</taxon>
        <taxon>Myxococcia</taxon>
        <taxon>Myxococcales</taxon>
        <taxon>Cystobacterineae</taxon>
        <taxon>Archangiaceae</taxon>
        <taxon>Cystobacter</taxon>
    </lineage>
</organism>
<evidence type="ECO:0000256" key="2">
    <source>
        <dbReference type="ARBA" id="ARBA00004429"/>
    </source>
</evidence>
<dbReference type="SUPFAM" id="SSF53850">
    <property type="entry name" value="Periplasmic binding protein-like II"/>
    <property type="match status" value="1"/>
</dbReference>
<gene>
    <name evidence="14" type="ORF">CYFUS_000779</name>
</gene>
<comment type="similarity">
    <text evidence="4">Belongs to the bacterial solute-binding protein 3 family.</text>
</comment>